<gene>
    <name evidence="2" type="ORF">GCM10010468_42290</name>
</gene>
<reference evidence="3" key="1">
    <citation type="journal article" date="2019" name="Int. J. Syst. Evol. Microbiol.">
        <title>The Global Catalogue of Microorganisms (GCM) 10K type strain sequencing project: providing services to taxonomists for standard genome sequencing and annotation.</title>
        <authorList>
            <consortium name="The Broad Institute Genomics Platform"/>
            <consortium name="The Broad Institute Genome Sequencing Center for Infectious Disease"/>
            <person name="Wu L."/>
            <person name="Ma J."/>
        </authorList>
    </citation>
    <scope>NUCLEOTIDE SEQUENCE [LARGE SCALE GENOMIC DNA]</scope>
    <source>
        <strain evidence="3">JCM 9377</strain>
    </source>
</reference>
<evidence type="ECO:0000313" key="2">
    <source>
        <dbReference type="EMBL" id="GAA3218695.1"/>
    </source>
</evidence>
<feature type="region of interest" description="Disordered" evidence="1">
    <location>
        <begin position="177"/>
        <end position="212"/>
    </location>
</feature>
<accession>A0ABP6QFN3</accession>
<dbReference type="EMBL" id="BAAAUV010000010">
    <property type="protein sequence ID" value="GAA3218695.1"/>
    <property type="molecule type" value="Genomic_DNA"/>
</dbReference>
<dbReference type="Proteomes" id="UP001501237">
    <property type="component" value="Unassembled WGS sequence"/>
</dbReference>
<evidence type="ECO:0000313" key="3">
    <source>
        <dbReference type="Proteomes" id="UP001501237"/>
    </source>
</evidence>
<evidence type="ECO:0008006" key="4">
    <source>
        <dbReference type="Google" id="ProtNLM"/>
    </source>
</evidence>
<sequence length="212" mass="22962">MTAPAEPAPAVAEDMLRDVRDAVTPQRAAELLARWLGTDLPVSEQALVAALVHPGYQRRLSAARCHRDAVAWLLDRPPELPPSAAHMAGLERDVPQHSTAQLLKRASVAMTRWSASGFTAVDEATRARRWAACEACPHLVDVEPTGLYRLSAALRAPSQVCSACGCTAAAKVRLPSESCPVADPADPERTRWGDLLHRPEPEGRVRSEKRSS</sequence>
<keyword evidence="3" id="KW-1185">Reference proteome</keyword>
<comment type="caution">
    <text evidence="2">The sequence shown here is derived from an EMBL/GenBank/DDBJ whole genome shotgun (WGS) entry which is preliminary data.</text>
</comment>
<evidence type="ECO:0000256" key="1">
    <source>
        <dbReference type="SAM" id="MobiDB-lite"/>
    </source>
</evidence>
<dbReference type="RefSeq" id="WP_344830959.1">
    <property type="nucleotide sequence ID" value="NZ_BAAAUV010000010.1"/>
</dbReference>
<proteinExistence type="predicted"/>
<protein>
    <recommendedName>
        <fullName evidence="4">DUF222 domain-containing protein</fullName>
    </recommendedName>
</protein>
<name>A0ABP6QFN3_9ACTN</name>
<organism evidence="2 3">
    <name type="scientific">Actinocorallia longicatena</name>
    <dbReference type="NCBI Taxonomy" id="111803"/>
    <lineage>
        <taxon>Bacteria</taxon>
        <taxon>Bacillati</taxon>
        <taxon>Actinomycetota</taxon>
        <taxon>Actinomycetes</taxon>
        <taxon>Streptosporangiales</taxon>
        <taxon>Thermomonosporaceae</taxon>
        <taxon>Actinocorallia</taxon>
    </lineage>
</organism>
<feature type="compositionally biased region" description="Basic and acidic residues" evidence="1">
    <location>
        <begin position="186"/>
        <end position="212"/>
    </location>
</feature>